<dbReference type="InterPro" id="IPR027417">
    <property type="entry name" value="P-loop_NTPase"/>
</dbReference>
<dbReference type="Proteomes" id="UP001165060">
    <property type="component" value="Unassembled WGS sequence"/>
</dbReference>
<comment type="similarity">
    <text evidence="1">Belongs to the small GTPase superfamily. Rab family.</text>
</comment>
<feature type="compositionally biased region" description="Pro residues" evidence="2">
    <location>
        <begin position="7"/>
        <end position="16"/>
    </location>
</feature>
<dbReference type="SMART" id="SM00173">
    <property type="entry name" value="RAS"/>
    <property type="match status" value="1"/>
</dbReference>
<evidence type="ECO:0000313" key="3">
    <source>
        <dbReference type="EMBL" id="GMI28215.1"/>
    </source>
</evidence>
<dbReference type="SMART" id="SM00176">
    <property type="entry name" value="RAN"/>
    <property type="match status" value="1"/>
</dbReference>
<dbReference type="SMART" id="SM00175">
    <property type="entry name" value="RAB"/>
    <property type="match status" value="1"/>
</dbReference>
<dbReference type="Pfam" id="PF00071">
    <property type="entry name" value="Ras"/>
    <property type="match status" value="1"/>
</dbReference>
<keyword evidence="4" id="KW-1185">Reference proteome</keyword>
<name>A0ABQ6MKJ2_9STRA</name>
<dbReference type="NCBIfam" id="TIGR00231">
    <property type="entry name" value="small_GTP"/>
    <property type="match status" value="1"/>
</dbReference>
<evidence type="ECO:0000313" key="4">
    <source>
        <dbReference type="Proteomes" id="UP001165060"/>
    </source>
</evidence>
<evidence type="ECO:0000256" key="2">
    <source>
        <dbReference type="SAM" id="MobiDB-lite"/>
    </source>
</evidence>
<comment type="caution">
    <text evidence="3">The sequence shown here is derived from an EMBL/GenBank/DDBJ whole genome shotgun (WGS) entry which is preliminary data.</text>
</comment>
<feature type="region of interest" description="Disordered" evidence="2">
    <location>
        <begin position="1"/>
        <end position="24"/>
    </location>
</feature>
<dbReference type="InterPro" id="IPR001806">
    <property type="entry name" value="Small_GTPase"/>
</dbReference>
<dbReference type="PROSITE" id="PS51420">
    <property type="entry name" value="RHO"/>
    <property type="match status" value="1"/>
</dbReference>
<dbReference type="EMBL" id="BRYB01001542">
    <property type="protein sequence ID" value="GMI28215.1"/>
    <property type="molecule type" value="Genomic_DNA"/>
</dbReference>
<accession>A0ABQ6MKJ2</accession>
<gene>
    <name evidence="3" type="ORF">TeGR_g5055</name>
</gene>
<dbReference type="PROSITE" id="PS51419">
    <property type="entry name" value="RAB"/>
    <property type="match status" value="1"/>
</dbReference>
<organism evidence="3 4">
    <name type="scientific">Tetraparma gracilis</name>
    <dbReference type="NCBI Taxonomy" id="2962635"/>
    <lineage>
        <taxon>Eukaryota</taxon>
        <taxon>Sar</taxon>
        <taxon>Stramenopiles</taxon>
        <taxon>Ochrophyta</taxon>
        <taxon>Bolidophyceae</taxon>
        <taxon>Parmales</taxon>
        <taxon>Triparmaceae</taxon>
        <taxon>Tetraparma</taxon>
    </lineage>
</organism>
<sequence>MHLGPRAPSPPPPTTPPKAGDSPKATDFKELQNETYDFIFKVVVCGDSGVGKSSLIKRFTDESFSLDLKPTIGVEFATKTIRLEGGSVLKAQLWDTAGQERYRAVAQSYYRGAVGAMLVYDTTFGSSFDKIGYWLDELEKHCPEAVVMLVGNKTDLADIRAVSIERGLGFAKEHSLLFVEASAKSATGVEDAFVQLLSTIHSQSNLRSMAQETRSSTKDSLSFRKGVTITLSSDEKEMVRGNSKKRGGGCC</sequence>
<dbReference type="PANTHER" id="PTHR47979">
    <property type="entry name" value="DRAB11-RELATED"/>
    <property type="match status" value="1"/>
</dbReference>
<reference evidence="3 4" key="1">
    <citation type="journal article" date="2023" name="Commun. Biol.">
        <title>Genome analysis of Parmales, the sister group of diatoms, reveals the evolutionary specialization of diatoms from phago-mixotrophs to photoautotrophs.</title>
        <authorList>
            <person name="Ban H."/>
            <person name="Sato S."/>
            <person name="Yoshikawa S."/>
            <person name="Yamada K."/>
            <person name="Nakamura Y."/>
            <person name="Ichinomiya M."/>
            <person name="Sato N."/>
            <person name="Blanc-Mathieu R."/>
            <person name="Endo H."/>
            <person name="Kuwata A."/>
            <person name="Ogata H."/>
        </authorList>
    </citation>
    <scope>NUCLEOTIDE SEQUENCE [LARGE SCALE GENOMIC DNA]</scope>
</reference>
<dbReference type="InterPro" id="IPR050209">
    <property type="entry name" value="Rab_GTPases_membrane_traffic"/>
</dbReference>
<dbReference type="InterPro" id="IPR005225">
    <property type="entry name" value="Small_GTP-bd"/>
</dbReference>
<protein>
    <submittedName>
        <fullName evidence="3">Uncharacterized protein</fullName>
    </submittedName>
</protein>
<dbReference type="SUPFAM" id="SSF52540">
    <property type="entry name" value="P-loop containing nucleoside triphosphate hydrolases"/>
    <property type="match status" value="1"/>
</dbReference>
<proteinExistence type="inferred from homology"/>
<dbReference type="Gene3D" id="3.40.50.300">
    <property type="entry name" value="P-loop containing nucleotide triphosphate hydrolases"/>
    <property type="match status" value="1"/>
</dbReference>
<dbReference type="SMART" id="SM00174">
    <property type="entry name" value="RHO"/>
    <property type="match status" value="1"/>
</dbReference>
<dbReference type="PROSITE" id="PS51421">
    <property type="entry name" value="RAS"/>
    <property type="match status" value="1"/>
</dbReference>
<dbReference type="PRINTS" id="PR00449">
    <property type="entry name" value="RASTRNSFRMNG"/>
</dbReference>
<evidence type="ECO:0000256" key="1">
    <source>
        <dbReference type="ARBA" id="ARBA00006270"/>
    </source>
</evidence>